<evidence type="ECO:0000259" key="14">
    <source>
        <dbReference type="SMART" id="SM00095"/>
    </source>
</evidence>
<proteinExistence type="inferred from homology"/>
<keyword evidence="8 13" id="KW-0659">Purine metabolism</keyword>
<dbReference type="PRINTS" id="PR00189">
    <property type="entry name" value="TRNSTHYRETIN"/>
</dbReference>
<keyword evidence="10" id="KW-0576">Peroxisome</keyword>
<comment type="catalytic activity">
    <reaction evidence="1 13">
        <text>5-hydroxyisourate + H2O = 5-hydroxy-2-oxo-4-ureido-2,5-dihydro-1H-imidazole-5-carboxylate + H(+)</text>
        <dbReference type="Rhea" id="RHEA:23736"/>
        <dbReference type="ChEBI" id="CHEBI:15377"/>
        <dbReference type="ChEBI" id="CHEBI:15378"/>
        <dbReference type="ChEBI" id="CHEBI:18072"/>
        <dbReference type="ChEBI" id="CHEBI:58639"/>
        <dbReference type="EC" id="3.5.2.17"/>
    </reaction>
</comment>
<evidence type="ECO:0000256" key="5">
    <source>
        <dbReference type="ARBA" id="ARBA00011881"/>
    </source>
</evidence>
<dbReference type="GO" id="GO:0005777">
    <property type="term" value="C:peroxisome"/>
    <property type="evidence" value="ECO:0007669"/>
    <property type="project" value="UniProtKB-SubCell"/>
</dbReference>
<dbReference type="GO" id="GO:0033971">
    <property type="term" value="F:hydroxyisourate hydrolase activity"/>
    <property type="evidence" value="ECO:0007669"/>
    <property type="project" value="UniProtKB-EC"/>
</dbReference>
<dbReference type="AlphaFoldDB" id="A0A5N5P7V0"/>
<organism evidence="15 16">
    <name type="scientific">Pangasianodon hypophthalmus</name>
    <name type="common">Striped catfish</name>
    <name type="synonym">Helicophagus hypophthalmus</name>
    <dbReference type="NCBI Taxonomy" id="310915"/>
    <lineage>
        <taxon>Eukaryota</taxon>
        <taxon>Metazoa</taxon>
        <taxon>Chordata</taxon>
        <taxon>Craniata</taxon>
        <taxon>Vertebrata</taxon>
        <taxon>Euteleostomi</taxon>
        <taxon>Actinopterygii</taxon>
        <taxon>Neopterygii</taxon>
        <taxon>Teleostei</taxon>
        <taxon>Ostariophysi</taxon>
        <taxon>Siluriformes</taxon>
        <taxon>Pangasiidae</taxon>
        <taxon>Pangasianodon</taxon>
    </lineage>
</organism>
<evidence type="ECO:0000256" key="4">
    <source>
        <dbReference type="ARBA" id="ARBA00009850"/>
    </source>
</evidence>
<evidence type="ECO:0000256" key="6">
    <source>
        <dbReference type="ARBA" id="ARBA00012609"/>
    </source>
</evidence>
<dbReference type="Gene3D" id="2.60.40.180">
    <property type="entry name" value="Transthyretin/hydroxyisourate hydrolase domain"/>
    <property type="match status" value="1"/>
</dbReference>
<dbReference type="PROSITE" id="PS00768">
    <property type="entry name" value="TRANSTHYRETIN_1"/>
    <property type="match status" value="1"/>
</dbReference>
<evidence type="ECO:0000313" key="16">
    <source>
        <dbReference type="Proteomes" id="UP000327468"/>
    </source>
</evidence>
<dbReference type="InterPro" id="IPR023418">
    <property type="entry name" value="Thyroxine_BS"/>
</dbReference>
<feature type="binding site" evidence="12">
    <location>
        <position position="150"/>
    </location>
    <ligand>
        <name>substrate</name>
    </ligand>
</feature>
<evidence type="ECO:0000256" key="8">
    <source>
        <dbReference type="ARBA" id="ARBA00022631"/>
    </source>
</evidence>
<dbReference type="Pfam" id="PF00576">
    <property type="entry name" value="Transthyretin"/>
    <property type="match status" value="1"/>
</dbReference>
<reference evidence="15 16" key="1">
    <citation type="submission" date="2019-06" db="EMBL/GenBank/DDBJ databases">
        <title>A chromosome-scale genome assembly of the striped catfish, Pangasianodon hypophthalmus.</title>
        <authorList>
            <person name="Wen M."/>
            <person name="Zahm M."/>
            <person name="Roques C."/>
            <person name="Cabau C."/>
            <person name="Klopp C."/>
            <person name="Donnadieu C."/>
            <person name="Jouanno E."/>
            <person name="Avarre J.-C."/>
            <person name="Campet M."/>
            <person name="Ha T.T.T."/>
            <person name="Dugue R."/>
            <person name="Lampietro C."/>
            <person name="Louis A."/>
            <person name="Herpin A."/>
            <person name="Echchiki A."/>
            <person name="Berthelot C."/>
            <person name="Parey E."/>
            <person name="Roest-Crollius H."/>
            <person name="Braasch I."/>
            <person name="Postlethwait J."/>
            <person name="Bobe J."/>
            <person name="Montfort J."/>
            <person name="Bouchez O."/>
            <person name="Begum T."/>
            <person name="Schartl M."/>
            <person name="Guiguen Y."/>
        </authorList>
    </citation>
    <scope>NUCLEOTIDE SEQUENCE [LARGE SCALE GENOMIC DNA]</scope>
    <source>
        <strain evidence="15 16">Indonesia</strain>
        <tissue evidence="15">Blood</tissue>
    </source>
</reference>
<feature type="binding site" evidence="12">
    <location>
        <position position="46"/>
    </location>
    <ligand>
        <name>substrate</name>
    </ligand>
</feature>
<dbReference type="GO" id="GO:0006144">
    <property type="term" value="P:purine nucleobase metabolic process"/>
    <property type="evidence" value="ECO:0007669"/>
    <property type="project" value="UniProtKB-KW"/>
</dbReference>
<evidence type="ECO:0000256" key="9">
    <source>
        <dbReference type="ARBA" id="ARBA00022801"/>
    </source>
</evidence>
<dbReference type="EMBL" id="VFJC01000007">
    <property type="protein sequence ID" value="KAB5575173.1"/>
    <property type="molecule type" value="Genomic_DNA"/>
</dbReference>
<evidence type="ECO:0000256" key="3">
    <source>
        <dbReference type="ARBA" id="ARBA00004275"/>
    </source>
</evidence>
<accession>A0A5N5P7V0</accession>
<sequence>MHTVHCCQKRQEIRMSTRLQHIKDHILSAKQCSEMSALPPSPLTTHVLNTGRGVPAASMSITLYFLDPTTSAWNHLTTGTTNSDGRCPGLITREAFSAGTYKMRFETGQYWEGLGENCFYPYVEIVFTIADASQKFHIPLLLSRFSYSTYRGS</sequence>
<keyword evidence="9 13" id="KW-0378">Hydrolase</keyword>
<dbReference type="InterPro" id="IPR000895">
    <property type="entry name" value="Transthyretin/HIU_hydrolase"/>
</dbReference>
<comment type="pathway">
    <text evidence="11">Purine metabolism; urate degradation; (S)-allantoin from urate: step 2/3.</text>
</comment>
<feature type="binding site" evidence="12">
    <location>
        <position position="86"/>
    </location>
    <ligand>
        <name>substrate</name>
    </ligand>
</feature>
<evidence type="ECO:0000256" key="12">
    <source>
        <dbReference type="PIRSR" id="PIRSR600895-51"/>
    </source>
</evidence>
<dbReference type="EC" id="3.5.2.17" evidence="6 13"/>
<dbReference type="PANTHER" id="PTHR10395">
    <property type="entry name" value="URICASE AND TRANSTHYRETIN-RELATED"/>
    <property type="match status" value="1"/>
</dbReference>
<name>A0A5N5P7V0_PANHP</name>
<dbReference type="FunFam" id="2.60.40.180:FF:000004">
    <property type="entry name" value="5-hydroxyisourate hydrolase"/>
    <property type="match status" value="1"/>
</dbReference>
<evidence type="ECO:0000256" key="2">
    <source>
        <dbReference type="ARBA" id="ARBA00002704"/>
    </source>
</evidence>
<dbReference type="SMART" id="SM00095">
    <property type="entry name" value="TR_THY"/>
    <property type="match status" value="1"/>
</dbReference>
<dbReference type="NCBIfam" id="TIGR02962">
    <property type="entry name" value="hdxy_isourate"/>
    <property type="match status" value="1"/>
</dbReference>
<evidence type="ECO:0000256" key="1">
    <source>
        <dbReference type="ARBA" id="ARBA00001043"/>
    </source>
</evidence>
<evidence type="ECO:0000256" key="11">
    <source>
        <dbReference type="ARBA" id="ARBA00060539"/>
    </source>
</evidence>
<keyword evidence="16" id="KW-1185">Reference proteome</keyword>
<comment type="subcellular location">
    <subcellularLocation>
        <location evidence="3">Peroxisome</location>
    </subcellularLocation>
</comment>
<gene>
    <name evidence="15" type="ORF">PHYPO_G00217820</name>
</gene>
<comment type="similarity">
    <text evidence="4 13">Belongs to the transthyretin family. 5-hydroxyisourate hydrolase subfamily.</text>
</comment>
<comment type="subunit">
    <text evidence="5 13">Homotetramer.</text>
</comment>
<evidence type="ECO:0000256" key="10">
    <source>
        <dbReference type="ARBA" id="ARBA00023140"/>
    </source>
</evidence>
<dbReference type="InterPro" id="IPR023416">
    <property type="entry name" value="Transthyretin/HIU_hydrolase_d"/>
</dbReference>
<dbReference type="SUPFAM" id="SSF49472">
    <property type="entry name" value="Transthyretin (synonym: prealbumin)"/>
    <property type="match status" value="1"/>
</dbReference>
<evidence type="ECO:0000256" key="7">
    <source>
        <dbReference type="ARBA" id="ARBA00017539"/>
    </source>
</evidence>
<dbReference type="InterPro" id="IPR014306">
    <property type="entry name" value="Hydroxyisourate_hydrolase"/>
</dbReference>
<dbReference type="Proteomes" id="UP000327468">
    <property type="component" value="Chromosome 6"/>
</dbReference>
<feature type="domain" description="Transthyretin/hydroxyisourate hydrolase" evidence="14">
    <location>
        <begin position="41"/>
        <end position="152"/>
    </location>
</feature>
<dbReference type="CDD" id="cd05822">
    <property type="entry name" value="TLP_HIUase"/>
    <property type="match status" value="1"/>
</dbReference>
<evidence type="ECO:0000256" key="13">
    <source>
        <dbReference type="RuleBase" id="RU361270"/>
    </source>
</evidence>
<protein>
    <recommendedName>
        <fullName evidence="7 13">5-hydroxyisourate hydrolase</fullName>
        <shortName evidence="13">HIU hydrolase</shortName>
        <shortName evidence="13">HIUHase</shortName>
        <ecNumber evidence="6 13">3.5.2.17</ecNumber>
    </recommendedName>
</protein>
<dbReference type="PANTHER" id="PTHR10395:SF11">
    <property type="entry name" value="5-HYDROXYISOURATE HYDROLASE"/>
    <property type="match status" value="1"/>
</dbReference>
<comment type="caution">
    <text evidence="15">The sequence shown here is derived from an EMBL/GenBank/DDBJ whole genome shotgun (WGS) entry which is preliminary data.</text>
</comment>
<evidence type="ECO:0000313" key="15">
    <source>
        <dbReference type="EMBL" id="KAB5575173.1"/>
    </source>
</evidence>
<dbReference type="InterPro" id="IPR036817">
    <property type="entry name" value="Transthyretin/HIU_hydrolase_sf"/>
</dbReference>
<comment type="function">
    <text evidence="2">Catalyzes the hydrolysis of 5-hydroxyisourate (HIU) to 2-oxo-4-hydroxy-4-carboxy-5-ureidoimidazoline (OHCU).</text>
</comment>